<organism evidence="1">
    <name type="scientific">bioreactor metagenome</name>
    <dbReference type="NCBI Taxonomy" id="1076179"/>
    <lineage>
        <taxon>unclassified sequences</taxon>
        <taxon>metagenomes</taxon>
        <taxon>ecological metagenomes</taxon>
    </lineage>
</organism>
<protein>
    <submittedName>
        <fullName evidence="1">Uncharacterized protein</fullName>
    </submittedName>
</protein>
<comment type="caution">
    <text evidence="1">The sequence shown here is derived from an EMBL/GenBank/DDBJ whole genome shotgun (WGS) entry which is preliminary data.</text>
</comment>
<sequence length="98" mass="11650">MPAGFFSGFGVCESGAPLREKREDIRTEKQYRGKRRRNVQHQVIVERRQLYPQKYLGKRQMAGAADRQKFCKALYETENYHINIHYMAPHTFAVFVLW</sequence>
<reference evidence="1" key="1">
    <citation type="submission" date="2019-08" db="EMBL/GenBank/DDBJ databases">
        <authorList>
            <person name="Kucharzyk K."/>
            <person name="Murdoch R.W."/>
            <person name="Higgins S."/>
            <person name="Loffler F."/>
        </authorList>
    </citation>
    <scope>NUCLEOTIDE SEQUENCE</scope>
</reference>
<dbReference type="EMBL" id="VSSQ01035823">
    <property type="protein sequence ID" value="MPM88147.1"/>
    <property type="molecule type" value="Genomic_DNA"/>
</dbReference>
<proteinExistence type="predicted"/>
<accession>A0A645DFU8</accession>
<name>A0A645DFU8_9ZZZZ</name>
<dbReference type="AlphaFoldDB" id="A0A645DFU8"/>
<gene>
    <name evidence="1" type="ORF">SDC9_135248</name>
</gene>
<evidence type="ECO:0000313" key="1">
    <source>
        <dbReference type="EMBL" id="MPM88147.1"/>
    </source>
</evidence>